<proteinExistence type="predicted"/>
<feature type="transmembrane region" description="Helical" evidence="1">
    <location>
        <begin position="12"/>
        <end position="32"/>
    </location>
</feature>
<accession>A0A511X199</accession>
<organism evidence="2 3">
    <name type="scientific">Halolactibacillus alkaliphilus</name>
    <dbReference type="NCBI Taxonomy" id="442899"/>
    <lineage>
        <taxon>Bacteria</taxon>
        <taxon>Bacillati</taxon>
        <taxon>Bacillota</taxon>
        <taxon>Bacilli</taxon>
        <taxon>Bacillales</taxon>
        <taxon>Bacillaceae</taxon>
        <taxon>Halolactibacillus</taxon>
    </lineage>
</organism>
<dbReference type="PANTHER" id="PTHR40042">
    <property type="entry name" value="HYPOTHETICAL MEMBRANE SPANNING PROTEIN"/>
    <property type="match status" value="1"/>
</dbReference>
<dbReference type="EMBL" id="BJYE01000011">
    <property type="protein sequence ID" value="GEN56680.1"/>
    <property type="molecule type" value="Genomic_DNA"/>
</dbReference>
<dbReference type="RefSeq" id="WP_089801205.1">
    <property type="nucleotide sequence ID" value="NZ_BJYE01000011.1"/>
</dbReference>
<keyword evidence="1" id="KW-0472">Membrane</keyword>
<evidence type="ECO:0000313" key="3">
    <source>
        <dbReference type="Proteomes" id="UP000321400"/>
    </source>
</evidence>
<dbReference type="PANTHER" id="PTHR40042:SF1">
    <property type="entry name" value="DUF1405 DOMAIN-CONTAINING PROTEIN"/>
    <property type="match status" value="1"/>
</dbReference>
<dbReference type="STRING" id="442899.SAMN05720591_11035"/>
<dbReference type="OrthoDB" id="152213at2"/>
<keyword evidence="1" id="KW-1133">Transmembrane helix</keyword>
<comment type="caution">
    <text evidence="2">The sequence shown here is derived from an EMBL/GenBank/DDBJ whole genome shotgun (WGS) entry which is preliminary data.</text>
</comment>
<evidence type="ECO:0000256" key="1">
    <source>
        <dbReference type="SAM" id="Phobius"/>
    </source>
</evidence>
<reference evidence="2 3" key="1">
    <citation type="submission" date="2019-07" db="EMBL/GenBank/DDBJ databases">
        <title>Whole genome shotgun sequence of Halolactibacillus alkaliphilus NBRC 103919.</title>
        <authorList>
            <person name="Hosoyama A."/>
            <person name="Uohara A."/>
            <person name="Ohji S."/>
            <person name="Ichikawa N."/>
        </authorList>
    </citation>
    <scope>NUCLEOTIDE SEQUENCE [LARGE SCALE GENOMIC DNA]</scope>
    <source>
        <strain evidence="2 3">NBRC 103919</strain>
    </source>
</reference>
<protein>
    <recommendedName>
        <fullName evidence="4">DUF1405 domain-containing protein</fullName>
    </recommendedName>
</protein>
<feature type="transmembrane region" description="Helical" evidence="1">
    <location>
        <begin position="163"/>
        <end position="185"/>
    </location>
</feature>
<keyword evidence="3" id="KW-1185">Reference proteome</keyword>
<gene>
    <name evidence="2" type="primary">ypjA</name>
    <name evidence="2" type="ORF">HAL01_11440</name>
</gene>
<evidence type="ECO:0008006" key="4">
    <source>
        <dbReference type="Google" id="ProtNLM"/>
    </source>
</evidence>
<evidence type="ECO:0000313" key="2">
    <source>
        <dbReference type="EMBL" id="GEN56680.1"/>
    </source>
</evidence>
<dbReference type="InterPro" id="IPR009845">
    <property type="entry name" value="DUF1405"/>
</dbReference>
<keyword evidence="1" id="KW-0812">Transmembrane</keyword>
<dbReference type="AlphaFoldDB" id="A0A511X199"/>
<sequence>MIYLYTLLKHRAFIWLLLIINVVGTIYGYIWYLPQLRQTPLRFLLFVPDSPTASLFFTLFLVALLLNRSWPVIEALAAITLLKYGVWAVVMNLLMLISTGTLSAAGYMLIFSHAAMAVQGILYLPFYRFTAKHVVIVLIWTLHNDFIDYVYGMMPSYRSLSDFMPQIAYFTFWLSLISVGLVYYLSNHWKNKQLNTFINQK</sequence>
<name>A0A511X199_9BACI</name>
<feature type="transmembrane region" description="Helical" evidence="1">
    <location>
        <begin position="44"/>
        <end position="66"/>
    </location>
</feature>
<dbReference type="Proteomes" id="UP000321400">
    <property type="component" value="Unassembled WGS sequence"/>
</dbReference>
<dbReference type="Pfam" id="PF07187">
    <property type="entry name" value="DUF1405"/>
    <property type="match status" value="1"/>
</dbReference>